<dbReference type="eggNOG" id="KOG0017">
    <property type="taxonomic scope" value="Eukaryota"/>
</dbReference>
<dbReference type="Gene3D" id="3.30.420.10">
    <property type="entry name" value="Ribonuclease H-like superfamily/Ribonuclease H"/>
    <property type="match status" value="1"/>
</dbReference>
<keyword evidence="1" id="KW-0694">RNA-binding</keyword>
<dbReference type="EMBL" id="CAFZ01000596">
    <property type="protein sequence ID" value="CCA76064.1"/>
    <property type="molecule type" value="Genomic_DNA"/>
</dbReference>
<feature type="compositionally biased region" description="Basic residues" evidence="2">
    <location>
        <begin position="538"/>
        <end position="554"/>
    </location>
</feature>
<sequence>MICVVIDHLTSMVHLVPMRQNYTAKNIAEMVFENVYKLHDLPERIISDRDSYFTSTFWSELHRIVGVELRLSTSYHPQTDGATERANRTMITMLRQAVEPHQKDWVSKLPSIEFAMNSARSAATGYAPFFLNSGQMPRPMIWTAESEYPGVQKHAEAIRDAIMSAHDSILAARVKHTTEANKHRKPAPFAEGDLVYLSTQNLSLPKKRARKLVPKFIGPFRISKVIEPGATYRLELPDELRQRGIHNSFHASLLRFHVPNDDRKFPGRSLQHVTGFGKPSHWPVDRIVSHYGTGKRAIFEVLWKSGDKSWEMYSTVKDLTALEAYCEAQGIGSVSNLRKGTGNVPNDPQTRYTAASIKVDELLTTHAQANLLPSSYTRRSLCSTHLESTMSLSDMEYATSDVMAEYPEYPPNGTEAHFVNPSELSSDDSVTFSSVANHPPTPMPTMDTLAIKSLQERCAQLKAFISTMSAQFIERSLSATVFNHVQADPMVPTASSDPPVTQTSSNKSSDPWKRLNRNNRRDEDSNRHGDHPYESIPKPKRGNNRRERCNRHRHDSGEPIQVLPWVRALSGRAKVSIVGMGVGGWLATDEKVTESSEDNSDGLTKWASVPLGGYSGYSAITSDVAYSMSERDIGGTLGSNPAPADHFSGKSHGHTSDCEPEGVCKD</sequence>
<dbReference type="OrthoDB" id="2674475at2759"/>
<evidence type="ECO:0000259" key="3">
    <source>
        <dbReference type="PROSITE" id="PS50994"/>
    </source>
</evidence>
<reference evidence="4 5" key="1">
    <citation type="journal article" date="2011" name="PLoS Pathog.">
        <title>Endophytic Life Strategies Decoded by Genome and Transcriptome Analyses of the Mutualistic Root Symbiont Piriformospora indica.</title>
        <authorList>
            <person name="Zuccaro A."/>
            <person name="Lahrmann U."/>
            <person name="Guldener U."/>
            <person name="Langen G."/>
            <person name="Pfiffi S."/>
            <person name="Biedenkopf D."/>
            <person name="Wong P."/>
            <person name="Samans B."/>
            <person name="Grimm C."/>
            <person name="Basiewicz M."/>
            <person name="Murat C."/>
            <person name="Martin F."/>
            <person name="Kogel K.H."/>
        </authorList>
    </citation>
    <scope>NUCLEOTIDE SEQUENCE [LARGE SCALE GENOMIC DNA]</scope>
    <source>
        <strain evidence="4 5">DSM 11827</strain>
    </source>
</reference>
<feature type="region of interest" description="Disordered" evidence="2">
    <location>
        <begin position="490"/>
        <end position="555"/>
    </location>
</feature>
<dbReference type="GO" id="GO:0005634">
    <property type="term" value="C:nucleus"/>
    <property type="evidence" value="ECO:0007669"/>
    <property type="project" value="UniProtKB-ARBA"/>
</dbReference>
<evidence type="ECO:0000313" key="4">
    <source>
        <dbReference type="EMBL" id="CCA76064.1"/>
    </source>
</evidence>
<dbReference type="InParanoid" id="G4TXM1"/>
<gene>
    <name evidence="4" type="ORF">PIIN_10064</name>
</gene>
<feature type="compositionally biased region" description="Basic and acidic residues" evidence="2">
    <location>
        <begin position="654"/>
        <end position="666"/>
    </location>
</feature>
<dbReference type="PANTHER" id="PTHR37984">
    <property type="entry name" value="PROTEIN CBG26694"/>
    <property type="match status" value="1"/>
</dbReference>
<feature type="domain" description="Integrase catalytic" evidence="3">
    <location>
        <begin position="1"/>
        <end position="136"/>
    </location>
</feature>
<organism evidence="4 5">
    <name type="scientific">Serendipita indica (strain DSM 11827)</name>
    <name type="common">Root endophyte fungus</name>
    <name type="synonym">Piriformospora indica</name>
    <dbReference type="NCBI Taxonomy" id="1109443"/>
    <lineage>
        <taxon>Eukaryota</taxon>
        <taxon>Fungi</taxon>
        <taxon>Dikarya</taxon>
        <taxon>Basidiomycota</taxon>
        <taxon>Agaricomycotina</taxon>
        <taxon>Agaricomycetes</taxon>
        <taxon>Sebacinales</taxon>
        <taxon>Serendipitaceae</taxon>
        <taxon>Serendipita</taxon>
    </lineage>
</organism>
<dbReference type="InterPro" id="IPR050951">
    <property type="entry name" value="Retrovirus_Pol_polyprotein"/>
</dbReference>
<keyword evidence="5" id="KW-1185">Reference proteome</keyword>
<feature type="compositionally biased region" description="Basic and acidic residues" evidence="2">
    <location>
        <begin position="519"/>
        <end position="533"/>
    </location>
</feature>
<accession>G4TXM1</accession>
<evidence type="ECO:0000256" key="1">
    <source>
        <dbReference type="ARBA" id="ARBA00022884"/>
    </source>
</evidence>
<dbReference type="PROSITE" id="PS50994">
    <property type="entry name" value="INTEGRASE"/>
    <property type="match status" value="1"/>
</dbReference>
<evidence type="ECO:0000256" key="2">
    <source>
        <dbReference type="SAM" id="MobiDB-lite"/>
    </source>
</evidence>
<dbReference type="Pfam" id="PF24626">
    <property type="entry name" value="SH3_Tf2-1"/>
    <property type="match status" value="1"/>
</dbReference>
<dbReference type="PANTHER" id="PTHR37984:SF5">
    <property type="entry name" value="PROTEIN NYNRIN-LIKE"/>
    <property type="match status" value="1"/>
</dbReference>
<dbReference type="InterPro" id="IPR012337">
    <property type="entry name" value="RNaseH-like_sf"/>
</dbReference>
<dbReference type="InterPro" id="IPR001584">
    <property type="entry name" value="Integrase_cat-core"/>
</dbReference>
<feature type="compositionally biased region" description="Polar residues" evidence="2">
    <location>
        <begin position="493"/>
        <end position="509"/>
    </location>
</feature>
<dbReference type="AlphaFoldDB" id="G4TXM1"/>
<protein>
    <submittedName>
        <fullName evidence="4">Related to TY3B-TY3B protein</fullName>
    </submittedName>
</protein>
<dbReference type="GO" id="GO:0015074">
    <property type="term" value="P:DNA integration"/>
    <property type="evidence" value="ECO:0007669"/>
    <property type="project" value="InterPro"/>
</dbReference>
<dbReference type="GO" id="GO:0003723">
    <property type="term" value="F:RNA binding"/>
    <property type="evidence" value="ECO:0007669"/>
    <property type="project" value="UniProtKB-KW"/>
</dbReference>
<dbReference type="InterPro" id="IPR036397">
    <property type="entry name" value="RNaseH_sf"/>
</dbReference>
<dbReference type="Proteomes" id="UP000007148">
    <property type="component" value="Unassembled WGS sequence"/>
</dbReference>
<feature type="region of interest" description="Disordered" evidence="2">
    <location>
        <begin position="633"/>
        <end position="666"/>
    </location>
</feature>
<proteinExistence type="predicted"/>
<comment type="caution">
    <text evidence="4">The sequence shown here is derived from an EMBL/GenBank/DDBJ whole genome shotgun (WGS) entry which is preliminary data.</text>
</comment>
<dbReference type="InterPro" id="IPR056924">
    <property type="entry name" value="SH3_Tf2-1"/>
</dbReference>
<name>G4TXM1_SERID</name>
<dbReference type="HOGENOM" id="CLU_412264_0_0_1"/>
<dbReference type="STRING" id="1109443.G4TXM1"/>
<dbReference type="SUPFAM" id="SSF53098">
    <property type="entry name" value="Ribonuclease H-like"/>
    <property type="match status" value="1"/>
</dbReference>
<evidence type="ECO:0000313" key="5">
    <source>
        <dbReference type="Proteomes" id="UP000007148"/>
    </source>
</evidence>